<dbReference type="PANTHER" id="PTHR10344">
    <property type="entry name" value="THYMIDYLATE KINASE"/>
    <property type="match status" value="1"/>
</dbReference>
<evidence type="ECO:0000256" key="1">
    <source>
        <dbReference type="ARBA" id="ARBA00009776"/>
    </source>
</evidence>
<dbReference type="InterPro" id="IPR039430">
    <property type="entry name" value="Thymidylate_kin-like_dom"/>
</dbReference>
<dbReference type="KEGG" id="hni:W911_11400"/>
<keyword evidence="5 12" id="KW-0545">Nucleotide biosynthesis</keyword>
<dbReference type="Proteomes" id="UP000018542">
    <property type="component" value="Chromosome"/>
</dbReference>
<dbReference type="InterPro" id="IPR018095">
    <property type="entry name" value="Thymidylate_kin_CS"/>
</dbReference>
<evidence type="ECO:0000256" key="8">
    <source>
        <dbReference type="ARBA" id="ARBA00022840"/>
    </source>
</evidence>
<evidence type="ECO:0000256" key="7">
    <source>
        <dbReference type="ARBA" id="ARBA00022777"/>
    </source>
</evidence>
<dbReference type="GO" id="GO:0006233">
    <property type="term" value="P:dTDP biosynthetic process"/>
    <property type="evidence" value="ECO:0007669"/>
    <property type="project" value="InterPro"/>
</dbReference>
<sequence length="208" mass="22487">MTRGKFITFEGGEGSGKSTQAGRLAARLREAGAEVVLTREPGGTPLGERVREVVLEAVPEPVTELLLFAAARAEHVAKVIRPALSHGTWVVSDRFMDSTRVYQGMLAGVSPGLIAAVEYESVRPTFPDLTLVLDLPPEVGVARAVQRGALSRFDAADNTYHLNLREAFLAVARSEPERCVVIDANRDADAIADDVWRAVDERLLAGVR</sequence>
<evidence type="ECO:0000256" key="4">
    <source>
        <dbReference type="ARBA" id="ARBA00022679"/>
    </source>
</evidence>
<dbReference type="NCBIfam" id="TIGR00041">
    <property type="entry name" value="DTMP_kinase"/>
    <property type="match status" value="1"/>
</dbReference>
<gene>
    <name evidence="12" type="primary">tmk</name>
    <name evidence="14" type="ORF">W911_11400</name>
</gene>
<evidence type="ECO:0000256" key="9">
    <source>
        <dbReference type="ARBA" id="ARBA00029962"/>
    </source>
</evidence>
<evidence type="ECO:0000256" key="5">
    <source>
        <dbReference type="ARBA" id="ARBA00022727"/>
    </source>
</evidence>
<dbReference type="GO" id="GO:0005829">
    <property type="term" value="C:cytosol"/>
    <property type="evidence" value="ECO:0007669"/>
    <property type="project" value="TreeGrafter"/>
</dbReference>
<dbReference type="SUPFAM" id="SSF52540">
    <property type="entry name" value="P-loop containing nucleoside triphosphate hydrolases"/>
    <property type="match status" value="1"/>
</dbReference>
<dbReference type="HAMAP" id="MF_00165">
    <property type="entry name" value="Thymidylate_kinase"/>
    <property type="match status" value="1"/>
</dbReference>
<accession>V5SFR9</accession>
<dbReference type="InterPro" id="IPR018094">
    <property type="entry name" value="Thymidylate_kinase"/>
</dbReference>
<keyword evidence="7 12" id="KW-0418">Kinase</keyword>
<organism evidence="14 15">
    <name type="scientific">Hyphomicrobium nitrativorans NL23</name>
    <dbReference type="NCBI Taxonomy" id="1029756"/>
    <lineage>
        <taxon>Bacteria</taxon>
        <taxon>Pseudomonadati</taxon>
        <taxon>Pseudomonadota</taxon>
        <taxon>Alphaproteobacteria</taxon>
        <taxon>Hyphomicrobiales</taxon>
        <taxon>Hyphomicrobiaceae</taxon>
        <taxon>Hyphomicrobium</taxon>
    </lineage>
</organism>
<name>V5SFR9_9HYPH</name>
<dbReference type="OrthoDB" id="9774907at2"/>
<feature type="binding site" evidence="12">
    <location>
        <begin position="11"/>
        <end position="18"/>
    </location>
    <ligand>
        <name>ATP</name>
        <dbReference type="ChEBI" id="CHEBI:30616"/>
    </ligand>
</feature>
<protein>
    <recommendedName>
        <fullName evidence="3 12">Thymidylate kinase</fullName>
        <ecNumber evidence="2 12">2.7.4.9</ecNumber>
    </recommendedName>
    <alternativeName>
        <fullName evidence="9 12">dTMP kinase</fullName>
    </alternativeName>
</protein>
<evidence type="ECO:0000256" key="2">
    <source>
        <dbReference type="ARBA" id="ARBA00012980"/>
    </source>
</evidence>
<dbReference type="EC" id="2.7.4.9" evidence="2 12"/>
<reference evidence="14 15" key="1">
    <citation type="journal article" date="2014" name="Genome Announc.">
        <title>Complete Genome Sequence of Hyphomicrobium nitrativorans Strain NL23, a Denitrifying Bacterium Isolated from Biofilm of a Methanol-Fed Denitrification System Treating Seawater at the Montreal Biodome.</title>
        <authorList>
            <person name="Martineau C."/>
            <person name="Villeneuve C."/>
            <person name="Mauffrey F."/>
            <person name="Villemur R."/>
        </authorList>
    </citation>
    <scope>NUCLEOTIDE SEQUENCE [LARGE SCALE GENOMIC DNA]</scope>
    <source>
        <strain evidence="14">NL23</strain>
    </source>
</reference>
<keyword evidence="4 12" id="KW-0808">Transferase</keyword>
<keyword evidence="8 12" id="KW-0067">ATP-binding</keyword>
<evidence type="ECO:0000256" key="12">
    <source>
        <dbReference type="HAMAP-Rule" id="MF_00165"/>
    </source>
</evidence>
<evidence type="ECO:0000256" key="11">
    <source>
        <dbReference type="ARBA" id="ARBA00057735"/>
    </source>
</evidence>
<dbReference type="EMBL" id="CP006912">
    <property type="protein sequence ID" value="AHB48875.1"/>
    <property type="molecule type" value="Genomic_DNA"/>
</dbReference>
<dbReference type="Gene3D" id="3.40.50.300">
    <property type="entry name" value="P-loop containing nucleotide triphosphate hydrolases"/>
    <property type="match status" value="1"/>
</dbReference>
<dbReference type="FunFam" id="3.40.50.300:FF:000225">
    <property type="entry name" value="Thymidylate kinase"/>
    <property type="match status" value="1"/>
</dbReference>
<keyword evidence="15" id="KW-1185">Reference proteome</keyword>
<dbReference type="PANTHER" id="PTHR10344:SF4">
    <property type="entry name" value="UMP-CMP KINASE 2, MITOCHONDRIAL"/>
    <property type="match status" value="1"/>
</dbReference>
<dbReference type="STRING" id="1029756.W911_11400"/>
<evidence type="ECO:0000313" key="15">
    <source>
        <dbReference type="Proteomes" id="UP000018542"/>
    </source>
</evidence>
<feature type="domain" description="Thymidylate kinase-like" evidence="13">
    <location>
        <begin position="9"/>
        <end position="194"/>
    </location>
</feature>
<keyword evidence="6 12" id="KW-0547">Nucleotide-binding</keyword>
<comment type="similarity">
    <text evidence="1 12">Belongs to the thymidylate kinase family.</text>
</comment>
<dbReference type="RefSeq" id="WP_023787627.1">
    <property type="nucleotide sequence ID" value="NC_022997.1"/>
</dbReference>
<evidence type="ECO:0000256" key="10">
    <source>
        <dbReference type="ARBA" id="ARBA00048743"/>
    </source>
</evidence>
<comment type="catalytic activity">
    <reaction evidence="10 12">
        <text>dTMP + ATP = dTDP + ADP</text>
        <dbReference type="Rhea" id="RHEA:13517"/>
        <dbReference type="ChEBI" id="CHEBI:30616"/>
        <dbReference type="ChEBI" id="CHEBI:58369"/>
        <dbReference type="ChEBI" id="CHEBI:63528"/>
        <dbReference type="ChEBI" id="CHEBI:456216"/>
        <dbReference type="EC" id="2.7.4.9"/>
    </reaction>
</comment>
<evidence type="ECO:0000256" key="6">
    <source>
        <dbReference type="ARBA" id="ARBA00022741"/>
    </source>
</evidence>
<proteinExistence type="inferred from homology"/>
<dbReference type="HOGENOM" id="CLU_049131_0_0_5"/>
<dbReference type="PATRIC" id="fig|1029756.8.peg.2369"/>
<dbReference type="GO" id="GO:0006235">
    <property type="term" value="P:dTTP biosynthetic process"/>
    <property type="evidence" value="ECO:0007669"/>
    <property type="project" value="UniProtKB-UniRule"/>
</dbReference>
<dbReference type="GO" id="GO:0005524">
    <property type="term" value="F:ATP binding"/>
    <property type="evidence" value="ECO:0007669"/>
    <property type="project" value="UniProtKB-UniRule"/>
</dbReference>
<dbReference type="CDD" id="cd01672">
    <property type="entry name" value="TMPK"/>
    <property type="match status" value="1"/>
</dbReference>
<dbReference type="InterPro" id="IPR027417">
    <property type="entry name" value="P-loop_NTPase"/>
</dbReference>
<evidence type="ECO:0000256" key="3">
    <source>
        <dbReference type="ARBA" id="ARBA00017144"/>
    </source>
</evidence>
<dbReference type="PROSITE" id="PS01331">
    <property type="entry name" value="THYMIDYLATE_KINASE"/>
    <property type="match status" value="1"/>
</dbReference>
<dbReference type="GO" id="GO:0006227">
    <property type="term" value="P:dUDP biosynthetic process"/>
    <property type="evidence" value="ECO:0007669"/>
    <property type="project" value="TreeGrafter"/>
</dbReference>
<evidence type="ECO:0000313" key="14">
    <source>
        <dbReference type="EMBL" id="AHB48875.1"/>
    </source>
</evidence>
<dbReference type="GO" id="GO:0004798">
    <property type="term" value="F:dTMP kinase activity"/>
    <property type="evidence" value="ECO:0007669"/>
    <property type="project" value="UniProtKB-UniRule"/>
</dbReference>
<comment type="function">
    <text evidence="11 12">Phosphorylation of dTMP to form dTDP in both de novo and salvage pathways of dTTP synthesis.</text>
</comment>
<dbReference type="AlphaFoldDB" id="V5SFR9"/>
<dbReference type="Pfam" id="PF02223">
    <property type="entry name" value="Thymidylate_kin"/>
    <property type="match status" value="1"/>
</dbReference>
<evidence type="ECO:0000259" key="13">
    <source>
        <dbReference type="Pfam" id="PF02223"/>
    </source>
</evidence>